<organism evidence="1 2">
    <name type="scientific">Vespula vulgaris</name>
    <name type="common">Yellow jacket</name>
    <name type="synonym">Wasp</name>
    <dbReference type="NCBI Taxonomy" id="7454"/>
    <lineage>
        <taxon>Eukaryota</taxon>
        <taxon>Metazoa</taxon>
        <taxon>Ecdysozoa</taxon>
        <taxon>Arthropoda</taxon>
        <taxon>Hexapoda</taxon>
        <taxon>Insecta</taxon>
        <taxon>Pterygota</taxon>
        <taxon>Neoptera</taxon>
        <taxon>Endopterygota</taxon>
        <taxon>Hymenoptera</taxon>
        <taxon>Apocrita</taxon>
        <taxon>Aculeata</taxon>
        <taxon>Vespoidea</taxon>
        <taxon>Vespidae</taxon>
        <taxon>Vespinae</taxon>
        <taxon>Vespula</taxon>
    </lineage>
</organism>
<dbReference type="Proteomes" id="UP000614350">
    <property type="component" value="Unassembled WGS sequence"/>
</dbReference>
<dbReference type="AlphaFoldDB" id="A0A834KME0"/>
<dbReference type="GO" id="GO:0003682">
    <property type="term" value="F:chromatin binding"/>
    <property type="evidence" value="ECO:0007669"/>
    <property type="project" value="TreeGrafter"/>
</dbReference>
<protein>
    <recommendedName>
        <fullName evidence="3">Methyl-CpG-binding domain protein 5</fullName>
    </recommendedName>
</protein>
<evidence type="ECO:0000313" key="2">
    <source>
        <dbReference type="Proteomes" id="UP000614350"/>
    </source>
</evidence>
<proteinExistence type="predicted"/>
<accession>A0A834KME0</accession>
<dbReference type="EMBL" id="JACSEA010000002">
    <property type="protein sequence ID" value="KAF7408552.1"/>
    <property type="molecule type" value="Genomic_DNA"/>
</dbReference>
<keyword evidence="2" id="KW-1185">Reference proteome</keyword>
<dbReference type="GO" id="GO:0010369">
    <property type="term" value="C:chromocenter"/>
    <property type="evidence" value="ECO:0007669"/>
    <property type="project" value="TreeGrafter"/>
</dbReference>
<evidence type="ECO:0008006" key="3">
    <source>
        <dbReference type="Google" id="ProtNLM"/>
    </source>
</evidence>
<evidence type="ECO:0000313" key="1">
    <source>
        <dbReference type="EMBL" id="KAF7408552.1"/>
    </source>
</evidence>
<dbReference type="PANTHER" id="PTHR16112:SF16">
    <property type="entry name" value="SIX-BANDED, ISOFORM H"/>
    <property type="match status" value="1"/>
</dbReference>
<name>A0A834KME0_VESVU</name>
<sequence length="97" mass="10596">MIVQRILFASCVRSSRILDSPFAEIVPSSTALGSLDQLKKYLTTAGTCKCGLECPLRPEQVFNFDPKVPRERGKSIVTGGVAKLLQGRRKEIGRSSS</sequence>
<dbReference type="PANTHER" id="PTHR16112">
    <property type="entry name" value="METHYL-CPG BINDING PROTEIN, DROSOPHILA"/>
    <property type="match status" value="1"/>
</dbReference>
<comment type="caution">
    <text evidence="1">The sequence shown here is derived from an EMBL/GenBank/DDBJ whole genome shotgun (WGS) entry which is preliminary data.</text>
</comment>
<reference evidence="1" key="1">
    <citation type="journal article" date="2020" name="G3 (Bethesda)">
        <title>High-Quality Assemblies for Three Invasive Social Wasps from the &lt;i&gt;Vespula&lt;/i&gt; Genus.</title>
        <authorList>
            <person name="Harrop T.W.R."/>
            <person name="Guhlin J."/>
            <person name="McLaughlin G.M."/>
            <person name="Permina E."/>
            <person name="Stockwell P."/>
            <person name="Gilligan J."/>
            <person name="Le Lec M.F."/>
            <person name="Gruber M.A.M."/>
            <person name="Quinn O."/>
            <person name="Lovegrove M."/>
            <person name="Duncan E.J."/>
            <person name="Remnant E.J."/>
            <person name="Van Eeckhoven J."/>
            <person name="Graham B."/>
            <person name="Knapp R.A."/>
            <person name="Langford K.W."/>
            <person name="Kronenberg Z."/>
            <person name="Press M.O."/>
            <person name="Eacker S.M."/>
            <person name="Wilson-Rankin E.E."/>
            <person name="Purcell J."/>
            <person name="Lester P.J."/>
            <person name="Dearden P.K."/>
        </authorList>
    </citation>
    <scope>NUCLEOTIDE SEQUENCE</scope>
    <source>
        <strain evidence="1">Marl-1</strain>
    </source>
</reference>
<dbReference type="GO" id="GO:0005634">
    <property type="term" value="C:nucleus"/>
    <property type="evidence" value="ECO:0007669"/>
    <property type="project" value="TreeGrafter"/>
</dbReference>
<gene>
    <name evidence="1" type="ORF">HZH66_003089</name>
</gene>